<sequence>MSSLPVTGRLDAMKIMNRRTALVATTLGALLGVTTPGTLAAAAPVPAPAAASGSTASGSGSDGRRGGSGCRPGTLDPTPVQQAIAGLPQADATSAQVRITTPDGCWTGTSGVRDLRSQAPVPPHARFRVGSVTKTFTAVLVLQLAAEGRIDLDAPVQRLLPGLLPADYPTVTVRQLLDHTNGLPSPGVPDGIEWQLAHRYDRWTPEQLVRLGLHHPREFDPGTKQHYTNMGYIVAGMIIEKITGHSYATELDRRIARPLGLRDTYAPGDDPRIRGPHAHGYQTVVRDGRTELVDVTTWSQTFTPAAGNVISSLTDLDTFYTALFAGRMVPPAQLNTMFTLPAVRDVSGGPARYSVGLTAFPLPDGETLWIKTGSRYGYLAGVASTRDGRFRVEYSITGTDAKGEELGATAQRVITAALSLL</sequence>
<keyword evidence="3" id="KW-0378">Hydrolase</keyword>
<dbReference type="PROSITE" id="PS51318">
    <property type="entry name" value="TAT"/>
    <property type="match status" value="1"/>
</dbReference>
<feature type="compositionally biased region" description="Low complexity" evidence="1">
    <location>
        <begin position="48"/>
        <end position="59"/>
    </location>
</feature>
<evidence type="ECO:0000259" key="2">
    <source>
        <dbReference type="Pfam" id="PF00144"/>
    </source>
</evidence>
<dbReference type="AlphaFoldDB" id="A0A1C5ALU1"/>
<accession>A0A1C5ALU1</accession>
<dbReference type="Pfam" id="PF00144">
    <property type="entry name" value="Beta-lactamase"/>
    <property type="match status" value="1"/>
</dbReference>
<dbReference type="Gene3D" id="3.40.710.10">
    <property type="entry name" value="DD-peptidase/beta-lactamase superfamily"/>
    <property type="match status" value="1"/>
</dbReference>
<organism evidence="3 4">
    <name type="scientific">Micromonospora matsumotoense</name>
    <dbReference type="NCBI Taxonomy" id="121616"/>
    <lineage>
        <taxon>Bacteria</taxon>
        <taxon>Bacillati</taxon>
        <taxon>Actinomycetota</taxon>
        <taxon>Actinomycetes</taxon>
        <taxon>Micromonosporales</taxon>
        <taxon>Micromonosporaceae</taxon>
        <taxon>Micromonospora</taxon>
    </lineage>
</organism>
<dbReference type="GO" id="GO:0004180">
    <property type="term" value="F:carboxypeptidase activity"/>
    <property type="evidence" value="ECO:0007669"/>
    <property type="project" value="UniProtKB-KW"/>
</dbReference>
<protein>
    <submittedName>
        <fullName evidence="3">D-alanyl-D-alanine carboxypeptidase</fullName>
    </submittedName>
</protein>
<keyword evidence="4" id="KW-1185">Reference proteome</keyword>
<feature type="domain" description="Beta-lactamase-related" evidence="2">
    <location>
        <begin position="84"/>
        <end position="382"/>
    </location>
</feature>
<gene>
    <name evidence="3" type="ORF">GA0070216_11987</name>
</gene>
<keyword evidence="3" id="KW-0121">Carboxypeptidase</keyword>
<dbReference type="EMBL" id="FMCU01000019">
    <property type="protein sequence ID" value="SCF46200.1"/>
    <property type="molecule type" value="Genomic_DNA"/>
</dbReference>
<dbReference type="STRING" id="121616.GA0070216_11987"/>
<dbReference type="Proteomes" id="UP000198797">
    <property type="component" value="Unassembled WGS sequence"/>
</dbReference>
<dbReference type="InterPro" id="IPR012338">
    <property type="entry name" value="Beta-lactam/transpept-like"/>
</dbReference>
<dbReference type="InterPro" id="IPR001466">
    <property type="entry name" value="Beta-lactam-related"/>
</dbReference>
<feature type="region of interest" description="Disordered" evidence="1">
    <location>
        <begin position="48"/>
        <end position="80"/>
    </location>
</feature>
<evidence type="ECO:0000256" key="1">
    <source>
        <dbReference type="SAM" id="MobiDB-lite"/>
    </source>
</evidence>
<evidence type="ECO:0000313" key="3">
    <source>
        <dbReference type="EMBL" id="SCF46200.1"/>
    </source>
</evidence>
<evidence type="ECO:0000313" key="4">
    <source>
        <dbReference type="Proteomes" id="UP000198797"/>
    </source>
</evidence>
<name>A0A1C5ALU1_9ACTN</name>
<dbReference type="InterPro" id="IPR006311">
    <property type="entry name" value="TAT_signal"/>
</dbReference>
<dbReference type="PANTHER" id="PTHR46825:SF7">
    <property type="entry name" value="D-ALANYL-D-ALANINE CARBOXYPEPTIDASE"/>
    <property type="match status" value="1"/>
</dbReference>
<reference evidence="4" key="1">
    <citation type="submission" date="2016-06" db="EMBL/GenBank/DDBJ databases">
        <authorList>
            <person name="Varghese N."/>
            <person name="Submissions Spin"/>
        </authorList>
    </citation>
    <scope>NUCLEOTIDE SEQUENCE [LARGE SCALE GENOMIC DNA]</scope>
    <source>
        <strain evidence="4">DSM 44100</strain>
    </source>
</reference>
<dbReference type="PANTHER" id="PTHR46825">
    <property type="entry name" value="D-ALANYL-D-ALANINE-CARBOXYPEPTIDASE/ENDOPEPTIDASE AMPH"/>
    <property type="match status" value="1"/>
</dbReference>
<dbReference type="InterPro" id="IPR050491">
    <property type="entry name" value="AmpC-like"/>
</dbReference>
<keyword evidence="3" id="KW-0645">Protease</keyword>
<proteinExistence type="predicted"/>
<dbReference type="SUPFAM" id="SSF56601">
    <property type="entry name" value="beta-lactamase/transpeptidase-like"/>
    <property type="match status" value="1"/>
</dbReference>